<dbReference type="CDD" id="cd06529">
    <property type="entry name" value="S24_LexA-like"/>
    <property type="match status" value="1"/>
</dbReference>
<dbReference type="Proteomes" id="UP000483432">
    <property type="component" value="Unassembled WGS sequence"/>
</dbReference>
<dbReference type="Gene3D" id="2.10.109.10">
    <property type="entry name" value="Umud Fragment, subunit A"/>
    <property type="match status" value="1"/>
</dbReference>
<dbReference type="InterPro" id="IPR039418">
    <property type="entry name" value="LexA-like"/>
</dbReference>
<protein>
    <submittedName>
        <fullName evidence="2">S24 family peptidase</fullName>
    </submittedName>
</protein>
<feature type="domain" description="Peptidase S24/S26A/S26B/S26C" evidence="1">
    <location>
        <begin position="26"/>
        <end position="137"/>
    </location>
</feature>
<evidence type="ECO:0000259" key="1">
    <source>
        <dbReference type="Pfam" id="PF00717"/>
    </source>
</evidence>
<dbReference type="InterPro" id="IPR036286">
    <property type="entry name" value="LexA/Signal_pep-like_sf"/>
</dbReference>
<gene>
    <name evidence="2" type="ORF">GZ085_14565</name>
</gene>
<dbReference type="AlphaFoldDB" id="A0A7C9P9R8"/>
<dbReference type="InterPro" id="IPR015927">
    <property type="entry name" value="Peptidase_S24_S26A/B/C"/>
</dbReference>
<proteinExistence type="predicted"/>
<name>A0A7C9P9R8_9PROT</name>
<accession>A0A7C9P9R8</accession>
<organism evidence="2 3">
    <name type="scientific">Sulfuriferula multivorans</name>
    <dbReference type="NCBI Taxonomy" id="1559896"/>
    <lineage>
        <taxon>Bacteria</taxon>
        <taxon>Pseudomonadati</taxon>
        <taxon>Pseudomonadota</taxon>
        <taxon>Betaproteobacteria</taxon>
        <taxon>Nitrosomonadales</taxon>
        <taxon>Sulfuricellaceae</taxon>
        <taxon>Sulfuriferula</taxon>
    </lineage>
</organism>
<sequence length="146" mass="16034">MSLTILTRSERLQHMLPESRELRITGFQSPAEDEKERGFSLDRIVGIGAPQMRAVMVNDDGLIGFGIYPGDRLIVDRSVSPCAGNYVVAHLDGADSYCVRLVSTGDKNTLMLVDAQSATLPLTFEDPDCVEIWGVVMWVVSYVGRG</sequence>
<dbReference type="Pfam" id="PF00717">
    <property type="entry name" value="Peptidase_S24"/>
    <property type="match status" value="1"/>
</dbReference>
<dbReference type="EMBL" id="JAAFGW010000310">
    <property type="protein sequence ID" value="NDP49578.1"/>
    <property type="molecule type" value="Genomic_DNA"/>
</dbReference>
<dbReference type="SUPFAM" id="SSF51306">
    <property type="entry name" value="LexA/Signal peptidase"/>
    <property type="match status" value="1"/>
</dbReference>
<evidence type="ECO:0000313" key="2">
    <source>
        <dbReference type="EMBL" id="NDP49578.1"/>
    </source>
</evidence>
<evidence type="ECO:0000313" key="3">
    <source>
        <dbReference type="Proteomes" id="UP000483432"/>
    </source>
</evidence>
<reference evidence="2 3" key="1">
    <citation type="submission" date="2019-09" db="EMBL/GenBank/DDBJ databases">
        <title>H2 Metabolism Revealed by Metagenomic Analysis in Subglacial Sediment of East Antarctica.</title>
        <authorList>
            <person name="Yang Z."/>
            <person name="Zhang Y."/>
            <person name="Lv Y."/>
            <person name="Yan W."/>
            <person name="Xiao X."/>
            <person name="Sun B."/>
            <person name="Ma H."/>
        </authorList>
    </citation>
    <scope>NUCLEOTIDE SEQUENCE [LARGE SCALE GENOMIC DNA]</scope>
    <source>
        <strain evidence="2">Bin2_2</strain>
    </source>
</reference>
<comment type="caution">
    <text evidence="2">The sequence shown here is derived from an EMBL/GenBank/DDBJ whole genome shotgun (WGS) entry which is preliminary data.</text>
</comment>